<dbReference type="EMBL" id="GBXM01089675">
    <property type="protein sequence ID" value="JAH18902.1"/>
    <property type="molecule type" value="Transcribed_RNA"/>
</dbReference>
<organism evidence="1">
    <name type="scientific">Anguilla anguilla</name>
    <name type="common">European freshwater eel</name>
    <name type="synonym">Muraena anguilla</name>
    <dbReference type="NCBI Taxonomy" id="7936"/>
    <lineage>
        <taxon>Eukaryota</taxon>
        <taxon>Metazoa</taxon>
        <taxon>Chordata</taxon>
        <taxon>Craniata</taxon>
        <taxon>Vertebrata</taxon>
        <taxon>Euteleostomi</taxon>
        <taxon>Actinopterygii</taxon>
        <taxon>Neopterygii</taxon>
        <taxon>Teleostei</taxon>
        <taxon>Anguilliformes</taxon>
        <taxon>Anguillidae</taxon>
        <taxon>Anguilla</taxon>
    </lineage>
</organism>
<evidence type="ECO:0000313" key="1">
    <source>
        <dbReference type="EMBL" id="JAH18902.1"/>
    </source>
</evidence>
<reference evidence="1" key="1">
    <citation type="submission" date="2014-11" db="EMBL/GenBank/DDBJ databases">
        <authorList>
            <person name="Amaro Gonzalez C."/>
        </authorList>
    </citation>
    <scope>NUCLEOTIDE SEQUENCE</scope>
</reference>
<name>A0A0E9QR08_ANGAN</name>
<reference evidence="1" key="2">
    <citation type="journal article" date="2015" name="Fish Shellfish Immunol.">
        <title>Early steps in the European eel (Anguilla anguilla)-Vibrio vulnificus interaction in the gills: Role of the RtxA13 toxin.</title>
        <authorList>
            <person name="Callol A."/>
            <person name="Pajuelo D."/>
            <person name="Ebbesson L."/>
            <person name="Teles M."/>
            <person name="MacKenzie S."/>
            <person name="Amaro C."/>
        </authorList>
    </citation>
    <scope>NUCLEOTIDE SEQUENCE</scope>
</reference>
<protein>
    <submittedName>
        <fullName evidence="1">Uncharacterized protein</fullName>
    </submittedName>
</protein>
<proteinExistence type="predicted"/>
<dbReference type="EMBL" id="GBXM01071875">
    <property type="protein sequence ID" value="JAH36702.1"/>
    <property type="molecule type" value="Transcribed_RNA"/>
</dbReference>
<dbReference type="AlphaFoldDB" id="A0A0E9QR08"/>
<sequence length="38" mass="4376">MKASRFKKSKLVQVSQLFHKQLIQASSSVTLMLFNHTL</sequence>
<accession>A0A0E9QR08</accession>